<proteinExistence type="predicted"/>
<dbReference type="AlphaFoldDB" id="A0A8S3G1U9"/>
<comment type="caution">
    <text evidence="1">The sequence shown here is derived from an EMBL/GenBank/DDBJ whole genome shotgun (WGS) entry which is preliminary data.</text>
</comment>
<name>A0A8S3G1U9_9BILA</name>
<sequence length="43" mass="5185">MYPELNSSTQEQPQTNQYRGFMYTNDRQSNAEFLAERSYIFEV</sequence>
<evidence type="ECO:0000313" key="3">
    <source>
        <dbReference type="Proteomes" id="UP000681720"/>
    </source>
</evidence>
<evidence type="ECO:0000313" key="1">
    <source>
        <dbReference type="EMBL" id="CAF5147110.1"/>
    </source>
</evidence>
<dbReference type="Proteomes" id="UP000676336">
    <property type="component" value="Unassembled WGS sequence"/>
</dbReference>
<protein>
    <submittedName>
        <fullName evidence="1">Uncharacterized protein</fullName>
    </submittedName>
</protein>
<gene>
    <name evidence="1" type="ORF">GIL414_LOCUS64836</name>
    <name evidence="2" type="ORF">SMN809_LOCUS81197</name>
</gene>
<dbReference type="Proteomes" id="UP000681720">
    <property type="component" value="Unassembled WGS sequence"/>
</dbReference>
<accession>A0A8S3G1U9</accession>
<organism evidence="1 3">
    <name type="scientific">Rotaria magnacalcarata</name>
    <dbReference type="NCBI Taxonomy" id="392030"/>
    <lineage>
        <taxon>Eukaryota</taxon>
        <taxon>Metazoa</taxon>
        <taxon>Spiralia</taxon>
        <taxon>Gnathifera</taxon>
        <taxon>Rotifera</taxon>
        <taxon>Eurotatoria</taxon>
        <taxon>Bdelloidea</taxon>
        <taxon>Philodinida</taxon>
        <taxon>Philodinidae</taxon>
        <taxon>Rotaria</taxon>
    </lineage>
</organism>
<dbReference type="EMBL" id="CAJOBJ010284065">
    <property type="protein sequence ID" value="CAF5147110.1"/>
    <property type="molecule type" value="Genomic_DNA"/>
</dbReference>
<reference evidence="1" key="1">
    <citation type="submission" date="2021-02" db="EMBL/GenBank/DDBJ databases">
        <authorList>
            <person name="Nowell W R."/>
        </authorList>
    </citation>
    <scope>NUCLEOTIDE SEQUENCE</scope>
</reference>
<dbReference type="EMBL" id="CAJOBI010347567">
    <property type="protein sequence ID" value="CAF5218957.1"/>
    <property type="molecule type" value="Genomic_DNA"/>
</dbReference>
<feature type="non-terminal residue" evidence="1">
    <location>
        <position position="1"/>
    </location>
</feature>
<evidence type="ECO:0000313" key="2">
    <source>
        <dbReference type="EMBL" id="CAF5218957.1"/>
    </source>
</evidence>